<dbReference type="PANTHER" id="PTHR46632">
    <property type="entry name" value="E3 UBIQUITIN-PROTEIN LIGASE SINA-LIKE 4"/>
    <property type="match status" value="1"/>
</dbReference>
<reference evidence="8" key="2">
    <citation type="submission" date="2020-03" db="EMBL/GenBank/DDBJ databases">
        <title>The second near-complete assembly of the hexaploid bread wheat (Triticum aestivum) genome.</title>
        <authorList>
            <person name="Zimin A.V."/>
            <person name="Puiu D."/>
            <person name="Shumante A."/>
            <person name="Alonge M."/>
            <person name="Salzberg S.L."/>
        </authorList>
    </citation>
    <scope>NUCLEOTIDE SEQUENCE</scope>
    <source>
        <tissue evidence="8">Leaf</tissue>
    </source>
</reference>
<protein>
    <recommendedName>
        <fullName evidence="7">SIAH-type domain-containing protein</fullName>
    </recommendedName>
</protein>
<feature type="region of interest" description="Disordered" evidence="6">
    <location>
        <begin position="1"/>
        <end position="31"/>
    </location>
</feature>
<evidence type="ECO:0000256" key="1">
    <source>
        <dbReference type="ARBA" id="ARBA00022723"/>
    </source>
</evidence>
<feature type="compositionally biased region" description="Basic and acidic residues" evidence="6">
    <location>
        <begin position="1"/>
        <end position="10"/>
    </location>
</feature>
<proteinExistence type="predicted"/>
<dbReference type="Proteomes" id="UP000815260">
    <property type="component" value="Chromosome 3B"/>
</dbReference>
<dbReference type="InterPro" id="IPR013010">
    <property type="entry name" value="Znf_SIAH"/>
</dbReference>
<sequence length="330" mass="34629">MGGKRKDTVDGKTPLLKGRPGRKSVPAPSPAAVDAPALAASGVKVLAGGAVAVAGAEGEVVKLLDSDVPKTVLRCDECHGPLKPPVYQCSRMHPVACGDCGGGGGGGGGECRPCAGLAASAVYVQNAYLDTLFGYTKVACPYRKHGCASSVAYRDAAVHAAACACAPCSCPECLLEGSPADLVRHLTEESGRHAWGARKITYGTAHQYVFDELDSEEICEELLVAEEDDGVFLLHIHRVELYHHVALACVRNKAAAGPVYSSSVAVEGPPAKGLVVKLETKVVASCPAPTELVYDDYEALSVLPRMLHERDESRELHVRVCVSKTQSISE</sequence>
<accession>A0A3B6FLE5</accession>
<evidence type="ECO:0000313" key="8">
    <source>
        <dbReference type="EMBL" id="KAF7028129.1"/>
    </source>
</evidence>
<keyword evidence="1" id="KW-0479">Metal-binding</keyword>
<comment type="caution">
    <text evidence="8">The sequence shown here is derived from an EMBL/GenBank/DDBJ whole genome shotgun (WGS) entry which is preliminary data.</text>
</comment>
<feature type="domain" description="SIAH-type" evidence="7">
    <location>
        <begin position="135"/>
        <end position="191"/>
    </location>
</feature>
<dbReference type="SUPFAM" id="SSF49599">
    <property type="entry name" value="TRAF domain-like"/>
    <property type="match status" value="1"/>
</dbReference>
<evidence type="ECO:0000259" key="7">
    <source>
        <dbReference type="PROSITE" id="PS51081"/>
    </source>
</evidence>
<reference evidence="8" key="1">
    <citation type="journal article" date="2017" name="Gigascience">
        <title>The first near-complete assembly of the hexaploid bread wheat genome, Triticum aestivum.</title>
        <authorList>
            <person name="Zimin A.V."/>
            <person name="Puiu D."/>
            <person name="Hall R."/>
            <person name="Kingan S."/>
            <person name="Clavijo B.J."/>
            <person name="Salzberg S.L."/>
        </authorList>
    </citation>
    <scope>NUCLEOTIDE SEQUENCE</scope>
    <source>
        <tissue evidence="8">Leaf</tissue>
    </source>
</reference>
<dbReference type="STRING" id="4565.A0A077RWN3"/>
<dbReference type="EMBL" id="CM022218">
    <property type="protein sequence ID" value="KAF7028129.1"/>
    <property type="molecule type" value="Genomic_DNA"/>
</dbReference>
<comment type="function">
    <text evidence="4">E3 ubiquitin-protein ligase that mediates ubiquitination and subsequent proteasomal degradation of target proteins. E3 ubiquitin ligases accept ubiquitin from an E2 ubiquitin-conjugating enzyme in the form of a thioester and then directly transfers the ubiquitin to targeted substrates. It probably triggers the ubiquitin-mediated degradation of different substrates.</text>
</comment>
<dbReference type="Gene3D" id="3.30.40.10">
    <property type="entry name" value="Zinc/RING finger domain, C3HC4 (zinc finger)"/>
    <property type="match status" value="1"/>
</dbReference>
<keyword evidence="3" id="KW-0862">Zinc</keyword>
<evidence type="ECO:0000256" key="2">
    <source>
        <dbReference type="ARBA" id="ARBA00022771"/>
    </source>
</evidence>
<keyword evidence="2 5" id="KW-0863">Zinc-finger</keyword>
<evidence type="ECO:0000256" key="5">
    <source>
        <dbReference type="PROSITE-ProRule" id="PRU00455"/>
    </source>
</evidence>
<evidence type="ECO:0000256" key="3">
    <source>
        <dbReference type="ARBA" id="ARBA00022833"/>
    </source>
</evidence>
<evidence type="ECO:0000256" key="4">
    <source>
        <dbReference type="ARBA" id="ARBA00024004"/>
    </source>
</evidence>
<dbReference type="PROSITE" id="PS51081">
    <property type="entry name" value="ZF_SIAH"/>
    <property type="match status" value="1"/>
</dbReference>
<gene>
    <name evidence="8" type="ORF">CFC21_040092</name>
</gene>
<dbReference type="InterPro" id="IPR013083">
    <property type="entry name" value="Znf_RING/FYVE/PHD"/>
</dbReference>
<dbReference type="InterPro" id="IPR044286">
    <property type="entry name" value="SINL_plant"/>
</dbReference>
<dbReference type="PANTHER" id="PTHR46632:SF10">
    <property type="entry name" value="E3 UBIQUITIN-PROTEIN LIGASE"/>
    <property type="match status" value="1"/>
</dbReference>
<name>A0A3B6FLE5_WHEAT</name>
<organism evidence="8">
    <name type="scientific">Triticum aestivum</name>
    <name type="common">Wheat</name>
    <dbReference type="NCBI Taxonomy" id="4565"/>
    <lineage>
        <taxon>Eukaryota</taxon>
        <taxon>Viridiplantae</taxon>
        <taxon>Streptophyta</taxon>
        <taxon>Embryophyta</taxon>
        <taxon>Tracheophyta</taxon>
        <taxon>Spermatophyta</taxon>
        <taxon>Magnoliopsida</taxon>
        <taxon>Liliopsida</taxon>
        <taxon>Poales</taxon>
        <taxon>Poaceae</taxon>
        <taxon>BOP clade</taxon>
        <taxon>Pooideae</taxon>
        <taxon>Triticodae</taxon>
        <taxon>Triticeae</taxon>
        <taxon>Triticinae</taxon>
        <taxon>Triticum</taxon>
    </lineage>
</organism>
<evidence type="ECO:0000256" key="6">
    <source>
        <dbReference type="SAM" id="MobiDB-lite"/>
    </source>
</evidence>